<evidence type="ECO:0000313" key="4">
    <source>
        <dbReference type="Proteomes" id="UP000481417"/>
    </source>
</evidence>
<dbReference type="EMBL" id="WMBT01000004">
    <property type="protein sequence ID" value="MTE00416.1"/>
    <property type="molecule type" value="Genomic_DNA"/>
</dbReference>
<keyword evidence="2" id="KW-0732">Signal</keyword>
<comment type="caution">
    <text evidence="3">The sequence shown here is derived from an EMBL/GenBank/DDBJ whole genome shotgun (WGS) entry which is preliminary data.</text>
</comment>
<evidence type="ECO:0000256" key="1">
    <source>
        <dbReference type="SAM" id="MobiDB-lite"/>
    </source>
</evidence>
<gene>
    <name evidence="3" type="ORF">GIY56_08960</name>
</gene>
<feature type="region of interest" description="Disordered" evidence="1">
    <location>
        <begin position="29"/>
        <end position="50"/>
    </location>
</feature>
<feature type="chain" id="PRO_5027011499" evidence="2">
    <location>
        <begin position="21"/>
        <end position="50"/>
    </location>
</feature>
<name>A0A6L6HMM8_9RHOB</name>
<dbReference type="RefSeq" id="WP_154764493.1">
    <property type="nucleotide sequence ID" value="NZ_WMBT01000004.1"/>
</dbReference>
<proteinExistence type="predicted"/>
<evidence type="ECO:0000313" key="3">
    <source>
        <dbReference type="EMBL" id="MTE00416.1"/>
    </source>
</evidence>
<sequence>MTRLSLATLTACLLAAPVLAFDGPTATDTAASPTPTVIAANCPGKPPVNA</sequence>
<evidence type="ECO:0000256" key="2">
    <source>
        <dbReference type="SAM" id="SignalP"/>
    </source>
</evidence>
<reference evidence="3 4" key="1">
    <citation type="submission" date="2019-11" db="EMBL/GenBank/DDBJ databases">
        <authorList>
            <person name="Lang L."/>
        </authorList>
    </citation>
    <scope>NUCLEOTIDE SEQUENCE [LARGE SCALE GENOMIC DNA]</scope>
    <source>
        <strain evidence="3 4">YIM 132242</strain>
    </source>
</reference>
<dbReference type="AlphaFoldDB" id="A0A6L6HMM8"/>
<accession>A0A6L6HMM8</accession>
<protein>
    <submittedName>
        <fullName evidence="3">Uncharacterized protein</fullName>
    </submittedName>
</protein>
<feature type="signal peptide" evidence="2">
    <location>
        <begin position="1"/>
        <end position="20"/>
    </location>
</feature>
<organism evidence="3 4">
    <name type="scientific">Paracoccus lichenicola</name>
    <dbReference type="NCBI Taxonomy" id="2665644"/>
    <lineage>
        <taxon>Bacteria</taxon>
        <taxon>Pseudomonadati</taxon>
        <taxon>Pseudomonadota</taxon>
        <taxon>Alphaproteobacteria</taxon>
        <taxon>Rhodobacterales</taxon>
        <taxon>Paracoccaceae</taxon>
        <taxon>Paracoccus</taxon>
    </lineage>
</organism>
<dbReference type="Proteomes" id="UP000481417">
    <property type="component" value="Unassembled WGS sequence"/>
</dbReference>
<keyword evidence="4" id="KW-1185">Reference proteome</keyword>